<accession>A0A2T0RT03</accession>
<dbReference type="Gene3D" id="3.40.630.30">
    <property type="match status" value="1"/>
</dbReference>
<evidence type="ECO:0000313" key="2">
    <source>
        <dbReference type="EMBL" id="PRY24314.1"/>
    </source>
</evidence>
<comment type="caution">
    <text evidence="2">The sequence shown here is derived from an EMBL/GenBank/DDBJ whole genome shotgun (WGS) entry which is preliminary data.</text>
</comment>
<dbReference type="GO" id="GO:0016747">
    <property type="term" value="F:acyltransferase activity, transferring groups other than amino-acyl groups"/>
    <property type="evidence" value="ECO:0007669"/>
    <property type="project" value="InterPro"/>
</dbReference>
<dbReference type="InterPro" id="IPR000182">
    <property type="entry name" value="GNAT_dom"/>
</dbReference>
<proteinExistence type="predicted"/>
<gene>
    <name evidence="2" type="ORF">CLV78_103180</name>
</gene>
<dbReference type="RefSeq" id="WP_211300975.1">
    <property type="nucleotide sequence ID" value="NZ_PVTD01000003.1"/>
</dbReference>
<keyword evidence="3" id="KW-1185">Reference proteome</keyword>
<organism evidence="2 3">
    <name type="scientific">Aliiruegeria haliotis</name>
    <dbReference type="NCBI Taxonomy" id="1280846"/>
    <lineage>
        <taxon>Bacteria</taxon>
        <taxon>Pseudomonadati</taxon>
        <taxon>Pseudomonadota</taxon>
        <taxon>Alphaproteobacteria</taxon>
        <taxon>Rhodobacterales</taxon>
        <taxon>Roseobacteraceae</taxon>
        <taxon>Aliiruegeria</taxon>
    </lineage>
</organism>
<dbReference type="EMBL" id="PVTD01000003">
    <property type="protein sequence ID" value="PRY24314.1"/>
    <property type="molecule type" value="Genomic_DNA"/>
</dbReference>
<evidence type="ECO:0000259" key="1">
    <source>
        <dbReference type="PROSITE" id="PS51186"/>
    </source>
</evidence>
<evidence type="ECO:0000313" key="3">
    <source>
        <dbReference type="Proteomes" id="UP000239480"/>
    </source>
</evidence>
<keyword evidence="2" id="KW-0808">Transferase</keyword>
<feature type="domain" description="N-acetyltransferase" evidence="1">
    <location>
        <begin position="123"/>
        <end position="278"/>
    </location>
</feature>
<dbReference type="AlphaFoldDB" id="A0A2T0RT03"/>
<dbReference type="SUPFAM" id="SSF55729">
    <property type="entry name" value="Acyl-CoA N-acyltransferases (Nat)"/>
    <property type="match status" value="1"/>
</dbReference>
<dbReference type="Pfam" id="PF00583">
    <property type="entry name" value="Acetyltransf_1"/>
    <property type="match status" value="1"/>
</dbReference>
<reference evidence="2 3" key="1">
    <citation type="submission" date="2018-03" db="EMBL/GenBank/DDBJ databases">
        <title>Genomic Encyclopedia of Archaeal and Bacterial Type Strains, Phase II (KMG-II): from individual species to whole genera.</title>
        <authorList>
            <person name="Goeker M."/>
        </authorList>
    </citation>
    <scope>NUCLEOTIDE SEQUENCE [LARGE SCALE GENOMIC DNA]</scope>
    <source>
        <strain evidence="2 3">DSM 29328</strain>
    </source>
</reference>
<dbReference type="Proteomes" id="UP000239480">
    <property type="component" value="Unassembled WGS sequence"/>
</dbReference>
<name>A0A2T0RT03_9RHOB</name>
<dbReference type="InterPro" id="IPR016181">
    <property type="entry name" value="Acyl_CoA_acyltransferase"/>
</dbReference>
<sequence length="278" mass="30509">MSHLEALSEIRSLGFRSDFLVLAGESMAEVHPDRIVLRTPDQPDFWWGNLVLFRDGQVDPVTQPEQFRADFPQAAHVLVAWDDPAMTVGPGHSALAEAGYEVESMDVLTLSGNLVATPPPENVDIRPIETDADWEKVIALQCETGLEEGFERASYEAFLRQRFASRRCQIAEGWGRWFGAFDGDLLVGDLGIFVAAGIARYQRVETRASHRRRGICAALVTEGVNWARSRDPNAVPVIVALSDGPAGRVYRRCGFAWAESQVAATLQPKGAKVSGSSD</sequence>
<protein>
    <submittedName>
        <fullName evidence="2">Acetyltransferase (GNAT) family protein</fullName>
    </submittedName>
</protein>
<dbReference type="PROSITE" id="PS51186">
    <property type="entry name" value="GNAT"/>
    <property type="match status" value="1"/>
</dbReference>